<protein>
    <submittedName>
        <fullName evidence="4">Efflux RND transporter periplasmic adaptor subunit</fullName>
    </submittedName>
</protein>
<evidence type="ECO:0000256" key="2">
    <source>
        <dbReference type="SAM" id="Coils"/>
    </source>
</evidence>
<dbReference type="Proteomes" id="UP001595897">
    <property type="component" value="Unassembled WGS sequence"/>
</dbReference>
<feature type="chain" id="PRO_5046556661" evidence="3">
    <location>
        <begin position="23"/>
        <end position="372"/>
    </location>
</feature>
<comment type="similarity">
    <text evidence="1">Belongs to the membrane fusion protein (MFP) (TC 8.A.1) family.</text>
</comment>
<dbReference type="Gene3D" id="1.10.287.470">
    <property type="entry name" value="Helix hairpin bin"/>
    <property type="match status" value="1"/>
</dbReference>
<dbReference type="EMBL" id="JBHSGU010000002">
    <property type="protein sequence ID" value="MFC4698995.1"/>
    <property type="molecule type" value="Genomic_DNA"/>
</dbReference>
<evidence type="ECO:0000256" key="1">
    <source>
        <dbReference type="ARBA" id="ARBA00009477"/>
    </source>
</evidence>
<evidence type="ECO:0000256" key="3">
    <source>
        <dbReference type="SAM" id="SignalP"/>
    </source>
</evidence>
<keyword evidence="3" id="KW-0732">Signal</keyword>
<accession>A0ABV9LTR0</accession>
<dbReference type="PANTHER" id="PTHR30469">
    <property type="entry name" value="MULTIDRUG RESISTANCE PROTEIN MDTA"/>
    <property type="match status" value="1"/>
</dbReference>
<dbReference type="RefSeq" id="WP_382405700.1">
    <property type="nucleotide sequence ID" value="NZ_JBHSGU010000002.1"/>
</dbReference>
<dbReference type="NCBIfam" id="TIGR01730">
    <property type="entry name" value="RND_mfp"/>
    <property type="match status" value="1"/>
</dbReference>
<feature type="signal peptide" evidence="3">
    <location>
        <begin position="1"/>
        <end position="22"/>
    </location>
</feature>
<organism evidence="4 5">
    <name type="scientific">Glaciecola siphonariae</name>
    <dbReference type="NCBI Taxonomy" id="521012"/>
    <lineage>
        <taxon>Bacteria</taxon>
        <taxon>Pseudomonadati</taxon>
        <taxon>Pseudomonadota</taxon>
        <taxon>Gammaproteobacteria</taxon>
        <taxon>Alteromonadales</taxon>
        <taxon>Alteromonadaceae</taxon>
        <taxon>Glaciecola</taxon>
    </lineage>
</organism>
<dbReference type="Gene3D" id="2.40.50.100">
    <property type="match status" value="1"/>
</dbReference>
<dbReference type="PANTHER" id="PTHR30469:SF15">
    <property type="entry name" value="HLYD FAMILY OF SECRETION PROTEINS"/>
    <property type="match status" value="1"/>
</dbReference>
<dbReference type="SUPFAM" id="SSF111369">
    <property type="entry name" value="HlyD-like secretion proteins"/>
    <property type="match status" value="1"/>
</dbReference>
<dbReference type="InterPro" id="IPR006143">
    <property type="entry name" value="RND_pump_MFP"/>
</dbReference>
<name>A0ABV9LTR0_9ALTE</name>
<evidence type="ECO:0000313" key="5">
    <source>
        <dbReference type="Proteomes" id="UP001595897"/>
    </source>
</evidence>
<proteinExistence type="inferred from homology"/>
<sequence>MMTKLYVLSVLTMFYFINTASASVPVTVEPVQYDVIETKIMVTGTVHGKQDVVLTAGIDGRLTYLAEPGERIEKGGVLASIDTFALEIEKARQQEMMNRANVNLKLHKQELSRIKKLAQTNSAAITQLDILQNRHDLALSDIALAELAIKEIDHQLERAQIKAHFSGVVSQRFIREGREVNRAEELLRFIDTDNLEVRMYVPVKHLPFINKTSKVRFIADDKTMISAANKNTAEDEYANSSGPESYAQIVSIIPATDPRSQTFEVRAKISHGIIANFAVGQLIDAQLLLPSKSAELLVNRDAIIIRQSGTHVARVSSEGKVDLVSVQVGLGAEDLVAVRAIPPNTLSESDKVVVRGAERLTQGQEVNIQNMP</sequence>
<dbReference type="Gene3D" id="2.40.30.170">
    <property type="match status" value="1"/>
</dbReference>
<gene>
    <name evidence="4" type="ORF">ACFO4O_02330</name>
</gene>
<keyword evidence="5" id="KW-1185">Reference proteome</keyword>
<feature type="coiled-coil region" evidence="2">
    <location>
        <begin position="90"/>
        <end position="162"/>
    </location>
</feature>
<keyword evidence="2" id="KW-0175">Coiled coil</keyword>
<comment type="caution">
    <text evidence="4">The sequence shown here is derived from an EMBL/GenBank/DDBJ whole genome shotgun (WGS) entry which is preliminary data.</text>
</comment>
<reference evidence="5" key="1">
    <citation type="journal article" date="2019" name="Int. J. Syst. Evol. Microbiol.">
        <title>The Global Catalogue of Microorganisms (GCM) 10K type strain sequencing project: providing services to taxonomists for standard genome sequencing and annotation.</title>
        <authorList>
            <consortium name="The Broad Institute Genomics Platform"/>
            <consortium name="The Broad Institute Genome Sequencing Center for Infectious Disease"/>
            <person name="Wu L."/>
            <person name="Ma J."/>
        </authorList>
    </citation>
    <scope>NUCLEOTIDE SEQUENCE [LARGE SCALE GENOMIC DNA]</scope>
    <source>
        <strain evidence="5">KACC 12507</strain>
    </source>
</reference>
<evidence type="ECO:0000313" key="4">
    <source>
        <dbReference type="EMBL" id="MFC4698995.1"/>
    </source>
</evidence>
<dbReference type="Gene3D" id="2.40.420.20">
    <property type="match status" value="1"/>
</dbReference>